<reference evidence="2" key="1">
    <citation type="journal article" date="2020" name="mSystems">
        <title>Genome- and Community-Level Interaction Insights into Carbon Utilization and Element Cycling Functions of Hydrothermarchaeota in Hydrothermal Sediment.</title>
        <authorList>
            <person name="Zhou Z."/>
            <person name="Liu Y."/>
            <person name="Xu W."/>
            <person name="Pan J."/>
            <person name="Luo Z.H."/>
            <person name="Li M."/>
        </authorList>
    </citation>
    <scope>NUCLEOTIDE SEQUENCE [LARGE SCALE GENOMIC DNA]</scope>
    <source>
        <strain evidence="2">HyVt-503</strain>
    </source>
</reference>
<dbReference type="InterPro" id="IPR021796">
    <property type="entry name" value="Tll0287-like_dom"/>
</dbReference>
<dbReference type="AlphaFoldDB" id="A0A7V2WSW8"/>
<name>A0A7V2WSW8_9BACT</name>
<dbReference type="EMBL" id="DRND01000116">
    <property type="protein sequence ID" value="HFC46513.1"/>
    <property type="molecule type" value="Genomic_DNA"/>
</dbReference>
<comment type="caution">
    <text evidence="2">The sequence shown here is derived from an EMBL/GenBank/DDBJ whole genome shotgun (WGS) entry which is preliminary data.</text>
</comment>
<dbReference type="Proteomes" id="UP000885797">
    <property type="component" value="Unassembled WGS sequence"/>
</dbReference>
<evidence type="ECO:0000313" key="2">
    <source>
        <dbReference type="EMBL" id="HFC46513.1"/>
    </source>
</evidence>
<protein>
    <submittedName>
        <fullName evidence="2">DUF3365 domain-containing protein</fullName>
    </submittedName>
</protein>
<feature type="domain" description="Tll0287-like" evidence="1">
    <location>
        <begin position="90"/>
        <end position="240"/>
    </location>
</feature>
<organism evidence="2">
    <name type="scientific">Dissulfuribacter thermophilus</name>
    <dbReference type="NCBI Taxonomy" id="1156395"/>
    <lineage>
        <taxon>Bacteria</taxon>
        <taxon>Pseudomonadati</taxon>
        <taxon>Thermodesulfobacteriota</taxon>
        <taxon>Dissulfuribacteria</taxon>
        <taxon>Dissulfuribacterales</taxon>
        <taxon>Dissulfuribacteraceae</taxon>
        <taxon>Dissulfuribacter</taxon>
    </lineage>
</organism>
<sequence>MKRHFTKGMSLGIVAIVFIVGLLWAAAIPADKAEEIAKYVANMIIAGRGVVASHQSLINDPSKGDKGFTPEYVEKKMKERFREITGKSVEELDPEARAVVEQVIEAAKMSVKMNQTRINQKGKGFKMYIPAVFGRETGQILKSRSDIVIKQTTFKYRNSYNQPDEFEKKVLTMFSKPDWPKGKGYGEKIGSIYRYLQPIYIKKPCLKCHGEPAGELDIAGRKKEGYKLGDLRGAISVMFPVK</sequence>
<proteinExistence type="predicted"/>
<evidence type="ECO:0000259" key="1">
    <source>
        <dbReference type="Pfam" id="PF11845"/>
    </source>
</evidence>
<gene>
    <name evidence="2" type="ORF">ENJ63_01380</name>
</gene>
<dbReference type="Pfam" id="PF11845">
    <property type="entry name" value="Tll0287-like"/>
    <property type="match status" value="1"/>
</dbReference>
<accession>A0A7V2WSW8</accession>